<name>A0ABP6QPM7_9ACTN</name>
<keyword evidence="3" id="KW-1185">Reference proteome</keyword>
<reference evidence="3" key="1">
    <citation type="journal article" date="2019" name="Int. J. Syst. Evol. Microbiol.">
        <title>The Global Catalogue of Microorganisms (GCM) 10K type strain sequencing project: providing services to taxonomists for standard genome sequencing and annotation.</title>
        <authorList>
            <consortium name="The Broad Institute Genomics Platform"/>
            <consortium name="The Broad Institute Genome Sequencing Center for Infectious Disease"/>
            <person name="Wu L."/>
            <person name="Ma J."/>
        </authorList>
    </citation>
    <scope>NUCLEOTIDE SEQUENCE [LARGE SCALE GENOMIC DNA]</scope>
    <source>
        <strain evidence="3">JCM 9381</strain>
    </source>
</reference>
<dbReference type="RefSeq" id="WP_346150874.1">
    <property type="nucleotide sequence ID" value="NZ_BAAAUW010000001.1"/>
</dbReference>
<evidence type="ECO:0000256" key="1">
    <source>
        <dbReference type="SAM" id="MobiDB-lite"/>
    </source>
</evidence>
<proteinExistence type="predicted"/>
<gene>
    <name evidence="2" type="ORF">GCM10010469_05690</name>
</gene>
<evidence type="ECO:0008006" key="4">
    <source>
        <dbReference type="Google" id="ProtNLM"/>
    </source>
</evidence>
<comment type="caution">
    <text evidence="2">The sequence shown here is derived from an EMBL/GenBank/DDBJ whole genome shotgun (WGS) entry which is preliminary data.</text>
</comment>
<dbReference type="EMBL" id="BAAAUW010000001">
    <property type="protein sequence ID" value="GAA3248384.1"/>
    <property type="molecule type" value="Genomic_DNA"/>
</dbReference>
<dbReference type="Proteomes" id="UP001500728">
    <property type="component" value="Unassembled WGS sequence"/>
</dbReference>
<accession>A0ABP6QPM7</accession>
<feature type="region of interest" description="Disordered" evidence="1">
    <location>
        <begin position="325"/>
        <end position="386"/>
    </location>
</feature>
<evidence type="ECO:0000313" key="3">
    <source>
        <dbReference type="Proteomes" id="UP001500728"/>
    </source>
</evidence>
<sequence length="386" mass="42251">MPHAADDTRKVQTAVLDGADSDRPVFLPYDHDDFDDFMRTRTREDYYCGTLLGGCGKQLTAKRYTDKKCHFAHRPPVHCRRTRTDEASADHLYIGQALARWLAREGQRDTDITYPDLGSGPGGAVEVRFGAGRRLIRVQLSHLPVAAWEAARAELSGTHKNVQWAYGPHSGLGHGEAQAAGHAVRFTCRTEGGNRVVYVGTQDTDRTVEWTTLDRCRLTDEGIAVPRPVGSAATVVFPLAPGSVAFTVTDEETTSDGPTRLLYQADVQPTGAAVVRARVSLPHSVAPPLAHRLHVLDGTPRLYPLGAPAEGAWLIRADCFTSLPTPTDSRWPGLRPAPVPNPAPEGRRDSRGFTAGTTRVGGEYGHLTPQEFSKLNRSQRRRTGRR</sequence>
<feature type="compositionally biased region" description="Basic residues" evidence="1">
    <location>
        <begin position="377"/>
        <end position="386"/>
    </location>
</feature>
<organism evidence="2 3">
    <name type="scientific">Streptomyces labedae</name>
    <dbReference type="NCBI Taxonomy" id="285569"/>
    <lineage>
        <taxon>Bacteria</taxon>
        <taxon>Bacillati</taxon>
        <taxon>Actinomycetota</taxon>
        <taxon>Actinomycetes</taxon>
        <taxon>Kitasatosporales</taxon>
        <taxon>Streptomycetaceae</taxon>
        <taxon>Streptomyces</taxon>
    </lineage>
</organism>
<evidence type="ECO:0000313" key="2">
    <source>
        <dbReference type="EMBL" id="GAA3248384.1"/>
    </source>
</evidence>
<protein>
    <recommendedName>
        <fullName evidence="4">Competence protein CoiA-like protein</fullName>
    </recommendedName>
</protein>